<organism evidence="2 3">
    <name type="scientific">Molorchus minor</name>
    <dbReference type="NCBI Taxonomy" id="1323400"/>
    <lineage>
        <taxon>Eukaryota</taxon>
        <taxon>Metazoa</taxon>
        <taxon>Ecdysozoa</taxon>
        <taxon>Arthropoda</taxon>
        <taxon>Hexapoda</taxon>
        <taxon>Insecta</taxon>
        <taxon>Pterygota</taxon>
        <taxon>Neoptera</taxon>
        <taxon>Endopterygota</taxon>
        <taxon>Coleoptera</taxon>
        <taxon>Polyphaga</taxon>
        <taxon>Cucujiformia</taxon>
        <taxon>Chrysomeloidea</taxon>
        <taxon>Cerambycidae</taxon>
        <taxon>Lamiinae</taxon>
        <taxon>Monochamini</taxon>
        <taxon>Molorchus</taxon>
    </lineage>
</organism>
<sequence>MVTEAVSVVSGSKAIDGLIFGRSEVSHCYVRVGKEFFKPRMTNSWLTAEGSFSDDSQGHLEQTICNNFMINVATQVYLDLTLGCQGKCHNLKNIEIFIFKFLIIRLKIESCLPHRKMRSDLLSDIRKGCKLKPVEEREVKPISNPPPKSRQIRDFVLKDCSRSSLTEIFLHLLERRNIPHKENKGDRKMNNHSLNKYMEGPALFGCFSITSHKLTQLEKQFQIPKILS</sequence>
<gene>
    <name evidence="2" type="ORF">NQ317_007970</name>
</gene>
<reference evidence="2" key="1">
    <citation type="journal article" date="2023" name="Insect Mol. Biol.">
        <title>Genome sequencing provides insights into the evolution of gene families encoding plant cell wall-degrading enzymes in longhorned beetles.</title>
        <authorList>
            <person name="Shin N.R."/>
            <person name="Okamura Y."/>
            <person name="Kirsch R."/>
            <person name="Pauchet Y."/>
        </authorList>
    </citation>
    <scope>NUCLEOTIDE SEQUENCE</scope>
    <source>
        <strain evidence="2">MMC_N1</strain>
    </source>
</reference>
<protein>
    <recommendedName>
        <fullName evidence="1">WH2 domain-containing protein</fullName>
    </recommendedName>
</protein>
<dbReference type="PROSITE" id="PS51082">
    <property type="entry name" value="WH2"/>
    <property type="match status" value="1"/>
</dbReference>
<evidence type="ECO:0000313" key="2">
    <source>
        <dbReference type="EMBL" id="KAJ8977842.1"/>
    </source>
</evidence>
<dbReference type="SMART" id="SM00246">
    <property type="entry name" value="WH2"/>
    <property type="match status" value="1"/>
</dbReference>
<evidence type="ECO:0000313" key="3">
    <source>
        <dbReference type="Proteomes" id="UP001162164"/>
    </source>
</evidence>
<dbReference type="EMBL" id="JAPWTJ010000505">
    <property type="protein sequence ID" value="KAJ8977842.1"/>
    <property type="molecule type" value="Genomic_DNA"/>
</dbReference>
<dbReference type="InterPro" id="IPR003124">
    <property type="entry name" value="WH2_dom"/>
</dbReference>
<dbReference type="Pfam" id="PF02205">
    <property type="entry name" value="WH2"/>
    <property type="match status" value="1"/>
</dbReference>
<dbReference type="Proteomes" id="UP001162164">
    <property type="component" value="Unassembled WGS sequence"/>
</dbReference>
<feature type="domain" description="WH2" evidence="1">
    <location>
        <begin position="117"/>
        <end position="134"/>
    </location>
</feature>
<evidence type="ECO:0000259" key="1">
    <source>
        <dbReference type="PROSITE" id="PS51082"/>
    </source>
</evidence>
<keyword evidence="3" id="KW-1185">Reference proteome</keyword>
<proteinExistence type="predicted"/>
<comment type="caution">
    <text evidence="2">The sequence shown here is derived from an EMBL/GenBank/DDBJ whole genome shotgun (WGS) entry which is preliminary data.</text>
</comment>
<name>A0ABQ9JKB7_9CUCU</name>
<accession>A0ABQ9JKB7</accession>